<feature type="signal peptide" evidence="8">
    <location>
        <begin position="1"/>
        <end position="23"/>
    </location>
</feature>
<evidence type="ECO:0000256" key="3">
    <source>
        <dbReference type="ARBA" id="ARBA00022723"/>
    </source>
</evidence>
<feature type="chain" id="PRO_5046895318" evidence="8">
    <location>
        <begin position="24"/>
        <end position="582"/>
    </location>
</feature>
<comment type="similarity">
    <text evidence="1">Belongs to the tannase family.</text>
</comment>
<name>A0ABR8VZ03_9GAMM</name>
<dbReference type="Gene3D" id="3.40.50.1820">
    <property type="entry name" value="alpha/beta hydrolase"/>
    <property type="match status" value="1"/>
</dbReference>
<keyword evidence="5 9" id="KW-0378">Hydrolase</keyword>
<dbReference type="PANTHER" id="PTHR33938:SF15">
    <property type="entry name" value="FERULOYL ESTERASE B-RELATED"/>
    <property type="match status" value="1"/>
</dbReference>
<evidence type="ECO:0000256" key="5">
    <source>
        <dbReference type="ARBA" id="ARBA00022801"/>
    </source>
</evidence>
<evidence type="ECO:0000313" key="9">
    <source>
        <dbReference type="EMBL" id="MBD8009973.1"/>
    </source>
</evidence>
<proteinExistence type="inferred from homology"/>
<dbReference type="SUPFAM" id="SSF53474">
    <property type="entry name" value="alpha/beta-Hydrolases"/>
    <property type="match status" value="1"/>
</dbReference>
<dbReference type="InterPro" id="IPR029058">
    <property type="entry name" value="AB_hydrolase_fold"/>
</dbReference>
<keyword evidence="6" id="KW-0106">Calcium</keyword>
<dbReference type="PANTHER" id="PTHR33938">
    <property type="entry name" value="FERULOYL ESTERASE B-RELATED"/>
    <property type="match status" value="1"/>
</dbReference>
<evidence type="ECO:0000256" key="2">
    <source>
        <dbReference type="ARBA" id="ARBA00022487"/>
    </source>
</evidence>
<evidence type="ECO:0000313" key="10">
    <source>
        <dbReference type="Proteomes" id="UP000621930"/>
    </source>
</evidence>
<gene>
    <name evidence="9" type="ORF">H9629_11595</name>
</gene>
<evidence type="ECO:0000256" key="1">
    <source>
        <dbReference type="ARBA" id="ARBA00006249"/>
    </source>
</evidence>
<accession>A0ABR8VZ03</accession>
<dbReference type="GO" id="GO:0016787">
    <property type="term" value="F:hydrolase activity"/>
    <property type="evidence" value="ECO:0007669"/>
    <property type="project" value="UniProtKB-KW"/>
</dbReference>
<evidence type="ECO:0000256" key="6">
    <source>
        <dbReference type="ARBA" id="ARBA00022837"/>
    </source>
</evidence>
<dbReference type="RefSeq" id="WP_064095737.1">
    <property type="nucleotide sequence ID" value="NZ_JACSPT010000015.1"/>
</dbReference>
<protein>
    <submittedName>
        <fullName evidence="9">Tannase/feruloyl esterase family alpha/beta hydrolase</fullName>
    </submittedName>
</protein>
<dbReference type="Pfam" id="PF07519">
    <property type="entry name" value="Tannase"/>
    <property type="match status" value="1"/>
</dbReference>
<evidence type="ECO:0000256" key="8">
    <source>
        <dbReference type="SAM" id="SignalP"/>
    </source>
</evidence>
<keyword evidence="7" id="KW-1015">Disulfide bond</keyword>
<dbReference type="InterPro" id="IPR011118">
    <property type="entry name" value="Tannase/feruloyl_esterase"/>
</dbReference>
<evidence type="ECO:0000256" key="7">
    <source>
        <dbReference type="ARBA" id="ARBA00023157"/>
    </source>
</evidence>
<dbReference type="EMBL" id="JACSPT010000015">
    <property type="protein sequence ID" value="MBD8009973.1"/>
    <property type="molecule type" value="Genomic_DNA"/>
</dbReference>
<keyword evidence="2" id="KW-0719">Serine esterase</keyword>
<sequence>MNDLNNNILSRLSLLMMISFLLAACGGDNDNDRYQGNPPSNQTPQLSPAVGAKIKKRCEQLGSFQYANTTITSATAEAAGAVTVAEKPIRAHCVVTGYMFPRISPIDGQEYRIGFEMRLPLDWSGRFLFQANGGFGGELIPALGYVGSGGPLTNALYEGFAVISSDMGHTLEQITTFGIDPQARLDYGYDSMIKLTPMAKQLIRFSYDKLPDRSYAGGASRGGNLALNAATRLPREYDGIYANSPSFEPPLSSIAQIYDFKELRKVATEIDETITAFTDAERKVVADSVLNKCDKLDGIVDGMVQDVDRCQSEFNIQRDVPVCQGERNGTCLSAEQIQVIAAVFDTPVNSKGEKFYVSEPYDPGIVGQKWANLKLAPLSALDRSAGVLGTVFETPPNLLGLERPSEYILNYNFDTDLIKLYRTDNTYKESSTAFMGPPDPLNVTPLTSRGGKIMVVHAVADGSTSEKESQNWYDQLLQRYSATIQNSVRFFRVPGMNHVSQGVATDQFDGLTALVRWVEYGEKPDRIIATARGPGNPSGDINSEIPSNWAPNRTRPLCPYPLIARYSGRGDSEKAESFNCAR</sequence>
<reference evidence="9 10" key="1">
    <citation type="submission" date="2020-08" db="EMBL/GenBank/DDBJ databases">
        <title>A Genomic Blueprint of the Chicken Gut Microbiome.</title>
        <authorList>
            <person name="Gilroy R."/>
            <person name="Ravi A."/>
            <person name="Getino M."/>
            <person name="Pursley I."/>
            <person name="Horton D.L."/>
            <person name="Alikhan N.-F."/>
            <person name="Baker D."/>
            <person name="Gharbi K."/>
            <person name="Hall N."/>
            <person name="Watson M."/>
            <person name="Adriaenssens E.M."/>
            <person name="Foster-Nyarko E."/>
            <person name="Jarju S."/>
            <person name="Secka A."/>
            <person name="Antonio M."/>
            <person name="Oren A."/>
            <person name="Chaudhuri R."/>
            <person name="La Ragione R.M."/>
            <person name="Hildebrand F."/>
            <person name="Pallen M.J."/>
        </authorList>
    </citation>
    <scope>NUCLEOTIDE SEQUENCE [LARGE SCALE GENOMIC DNA]</scope>
    <source>
        <strain evidence="9 10">Sa1BUA6</strain>
    </source>
</reference>
<keyword evidence="10" id="KW-1185">Reference proteome</keyword>
<evidence type="ECO:0000256" key="4">
    <source>
        <dbReference type="ARBA" id="ARBA00022729"/>
    </source>
</evidence>
<keyword evidence="4 8" id="KW-0732">Signal</keyword>
<dbReference type="Proteomes" id="UP000621930">
    <property type="component" value="Unassembled WGS sequence"/>
</dbReference>
<keyword evidence="3" id="KW-0479">Metal-binding</keyword>
<comment type="caution">
    <text evidence="9">The sequence shown here is derived from an EMBL/GenBank/DDBJ whole genome shotgun (WGS) entry which is preliminary data.</text>
</comment>
<organism evidence="9 10">
    <name type="scientific">Acinetobacter pecorum</name>
    <dbReference type="NCBI Taxonomy" id="2762215"/>
    <lineage>
        <taxon>Bacteria</taxon>
        <taxon>Pseudomonadati</taxon>
        <taxon>Pseudomonadota</taxon>
        <taxon>Gammaproteobacteria</taxon>
        <taxon>Moraxellales</taxon>
        <taxon>Moraxellaceae</taxon>
        <taxon>Acinetobacter</taxon>
    </lineage>
</organism>